<keyword evidence="2" id="KW-1185">Reference proteome</keyword>
<dbReference type="AlphaFoldDB" id="A0AAV4XCI3"/>
<accession>A0AAV4XCI3</accession>
<organism evidence="1 2">
    <name type="scientific">Caerostris extrusa</name>
    <name type="common">Bark spider</name>
    <name type="synonym">Caerostris bankana</name>
    <dbReference type="NCBI Taxonomy" id="172846"/>
    <lineage>
        <taxon>Eukaryota</taxon>
        <taxon>Metazoa</taxon>
        <taxon>Ecdysozoa</taxon>
        <taxon>Arthropoda</taxon>
        <taxon>Chelicerata</taxon>
        <taxon>Arachnida</taxon>
        <taxon>Araneae</taxon>
        <taxon>Araneomorphae</taxon>
        <taxon>Entelegynae</taxon>
        <taxon>Araneoidea</taxon>
        <taxon>Araneidae</taxon>
        <taxon>Caerostris</taxon>
    </lineage>
</organism>
<gene>
    <name evidence="1" type="ORF">CEXT_43371</name>
</gene>
<name>A0AAV4XCI3_CAEEX</name>
<dbReference type="EMBL" id="BPLR01000136">
    <property type="protein sequence ID" value="GIY92398.1"/>
    <property type="molecule type" value="Genomic_DNA"/>
</dbReference>
<comment type="caution">
    <text evidence="1">The sequence shown here is derived from an EMBL/GenBank/DDBJ whole genome shotgun (WGS) entry which is preliminary data.</text>
</comment>
<protein>
    <submittedName>
        <fullName evidence="1">Uncharacterized protein</fullName>
    </submittedName>
</protein>
<dbReference type="Proteomes" id="UP001054945">
    <property type="component" value="Unassembled WGS sequence"/>
</dbReference>
<evidence type="ECO:0000313" key="2">
    <source>
        <dbReference type="Proteomes" id="UP001054945"/>
    </source>
</evidence>
<evidence type="ECO:0000313" key="1">
    <source>
        <dbReference type="EMBL" id="GIY92398.1"/>
    </source>
</evidence>
<sequence>MNSDEIKDSTCRVVSLYRKFVSWWTVLDATCQILDSNFQSIVHYLEVNCKSQQNFRNLKNCVTCPLNAFINRTAMVKENLISLTQEVLFLIELSSSNNPVPEEDLLDVYDVIHEFQEDLKEIFTDCKKNFKDYCLMRQKILDCFEA</sequence>
<proteinExistence type="predicted"/>
<reference evidence="1 2" key="1">
    <citation type="submission" date="2021-06" db="EMBL/GenBank/DDBJ databases">
        <title>Caerostris extrusa draft genome.</title>
        <authorList>
            <person name="Kono N."/>
            <person name="Arakawa K."/>
        </authorList>
    </citation>
    <scope>NUCLEOTIDE SEQUENCE [LARGE SCALE GENOMIC DNA]</scope>
</reference>